<dbReference type="InterPro" id="IPR000182">
    <property type="entry name" value="GNAT_dom"/>
</dbReference>
<reference evidence="2" key="2">
    <citation type="journal article" date="2021" name="PeerJ">
        <title>Extensive microbial diversity within the chicken gut microbiome revealed by metagenomics and culture.</title>
        <authorList>
            <person name="Gilroy R."/>
            <person name="Ravi A."/>
            <person name="Getino M."/>
            <person name="Pursley I."/>
            <person name="Horton D.L."/>
            <person name="Alikhan N.F."/>
            <person name="Baker D."/>
            <person name="Gharbi K."/>
            <person name="Hall N."/>
            <person name="Watson M."/>
            <person name="Adriaenssens E.M."/>
            <person name="Foster-Nyarko E."/>
            <person name="Jarju S."/>
            <person name="Secka A."/>
            <person name="Antonio M."/>
            <person name="Oren A."/>
            <person name="Chaudhuri R.R."/>
            <person name="La Ragione R."/>
            <person name="Hildebrand F."/>
            <person name="Pallen M.J."/>
        </authorList>
    </citation>
    <scope>NUCLEOTIDE SEQUENCE</scope>
    <source>
        <strain evidence="2">F6-4510</strain>
    </source>
</reference>
<accession>A0A9D9DYU5</accession>
<dbReference type="CDD" id="cd04301">
    <property type="entry name" value="NAT_SF"/>
    <property type="match status" value="1"/>
</dbReference>
<dbReference type="Gene3D" id="3.40.630.30">
    <property type="match status" value="1"/>
</dbReference>
<comment type="caution">
    <text evidence="2">The sequence shown here is derived from an EMBL/GenBank/DDBJ whole genome shotgun (WGS) entry which is preliminary data.</text>
</comment>
<dbReference type="Proteomes" id="UP000823611">
    <property type="component" value="Unassembled WGS sequence"/>
</dbReference>
<dbReference type="GO" id="GO:0016747">
    <property type="term" value="F:acyltransferase activity, transferring groups other than amino-acyl groups"/>
    <property type="evidence" value="ECO:0007669"/>
    <property type="project" value="InterPro"/>
</dbReference>
<organism evidence="2 3">
    <name type="scientific">Candidatus Fimicola merdigallinarum</name>
    <dbReference type="NCBI Taxonomy" id="2840819"/>
    <lineage>
        <taxon>Bacteria</taxon>
        <taxon>Bacillati</taxon>
        <taxon>Bacillota</taxon>
        <taxon>Clostridia</taxon>
        <taxon>Lachnospirales</taxon>
        <taxon>Lachnospiraceae</taxon>
        <taxon>Lachnospiraceae incertae sedis</taxon>
        <taxon>Candidatus Fimicola</taxon>
    </lineage>
</organism>
<dbReference type="EMBL" id="JADIMX010000164">
    <property type="protein sequence ID" value="MBO8435328.1"/>
    <property type="molecule type" value="Genomic_DNA"/>
</dbReference>
<feature type="domain" description="N-acetyltransferase" evidence="1">
    <location>
        <begin position="1"/>
        <end position="151"/>
    </location>
</feature>
<dbReference type="Pfam" id="PF00583">
    <property type="entry name" value="Acetyltransf_1"/>
    <property type="match status" value="1"/>
</dbReference>
<name>A0A9D9DYU5_9FIRM</name>
<evidence type="ECO:0000313" key="2">
    <source>
        <dbReference type="EMBL" id="MBO8435328.1"/>
    </source>
</evidence>
<dbReference type="PROSITE" id="PS51186">
    <property type="entry name" value="GNAT"/>
    <property type="match status" value="1"/>
</dbReference>
<dbReference type="AlphaFoldDB" id="A0A9D9DYU5"/>
<evidence type="ECO:0000313" key="3">
    <source>
        <dbReference type="Proteomes" id="UP000823611"/>
    </source>
</evidence>
<evidence type="ECO:0000259" key="1">
    <source>
        <dbReference type="PROSITE" id="PS51186"/>
    </source>
</evidence>
<proteinExistence type="predicted"/>
<gene>
    <name evidence="2" type="ORF">IAC55_08425</name>
</gene>
<protein>
    <submittedName>
        <fullName evidence="2">N-acetyltransferase</fullName>
    </submittedName>
</protein>
<reference evidence="2" key="1">
    <citation type="submission" date="2020-10" db="EMBL/GenBank/DDBJ databases">
        <authorList>
            <person name="Gilroy R."/>
        </authorList>
    </citation>
    <scope>NUCLEOTIDE SEQUENCE</scope>
    <source>
        <strain evidence="2">F6-4510</strain>
    </source>
</reference>
<dbReference type="InterPro" id="IPR016181">
    <property type="entry name" value="Acyl_CoA_acyltransferase"/>
</dbReference>
<sequence>MIIRKENSNDFKTIYNVVKEAFASAEHSDGNEQDLVTELRKGKAYIPELSLVAEIDGNVVGHIMFTEAKVLDKTVLALAPLSVIPAYQSKGVGKALIKEGHRIAKNLGYCYSIVLGSAEYYPKMGYVPAENFGIKPPFDVPSENFMAYKLNDGEVKGIVKYADEFGI</sequence>
<dbReference type="SUPFAM" id="SSF55729">
    <property type="entry name" value="Acyl-CoA N-acyltransferases (Nat)"/>
    <property type="match status" value="1"/>
</dbReference>